<dbReference type="InterPro" id="IPR050300">
    <property type="entry name" value="GDXG_lipolytic_enzyme"/>
</dbReference>
<evidence type="ECO:0000313" key="4">
    <source>
        <dbReference type="EMBL" id="NYA71037.1"/>
    </source>
</evidence>
<dbReference type="SUPFAM" id="SSF53474">
    <property type="entry name" value="alpha/beta-Hydrolases"/>
    <property type="match status" value="1"/>
</dbReference>
<dbReference type="Pfam" id="PF20434">
    <property type="entry name" value="BD-FAE"/>
    <property type="match status" value="1"/>
</dbReference>
<feature type="chain" id="PRO_5030603355" evidence="2">
    <location>
        <begin position="19"/>
        <end position="276"/>
    </location>
</feature>
<feature type="signal peptide" evidence="2">
    <location>
        <begin position="1"/>
        <end position="18"/>
    </location>
</feature>
<dbReference type="EMBL" id="JACBJI010000003">
    <property type="protein sequence ID" value="NYA71037.1"/>
    <property type="molecule type" value="Genomic_DNA"/>
</dbReference>
<dbReference type="PANTHER" id="PTHR48081">
    <property type="entry name" value="AB HYDROLASE SUPERFAMILY PROTEIN C4A8.06C"/>
    <property type="match status" value="1"/>
</dbReference>
<organism evidence="4 5">
    <name type="scientific">Flavobacterium agri</name>
    <dbReference type="NCBI Taxonomy" id="2743471"/>
    <lineage>
        <taxon>Bacteria</taxon>
        <taxon>Pseudomonadati</taxon>
        <taxon>Bacteroidota</taxon>
        <taxon>Flavobacteriia</taxon>
        <taxon>Flavobacteriales</taxon>
        <taxon>Flavobacteriaceae</taxon>
        <taxon>Flavobacterium</taxon>
    </lineage>
</organism>
<dbReference type="GO" id="GO:0016787">
    <property type="term" value="F:hydrolase activity"/>
    <property type="evidence" value="ECO:0007669"/>
    <property type="project" value="UniProtKB-KW"/>
</dbReference>
<dbReference type="PANTHER" id="PTHR48081:SF33">
    <property type="entry name" value="KYNURENINE FORMAMIDASE"/>
    <property type="match status" value="1"/>
</dbReference>
<dbReference type="InterPro" id="IPR029058">
    <property type="entry name" value="AB_hydrolase_fold"/>
</dbReference>
<evidence type="ECO:0000256" key="2">
    <source>
        <dbReference type="SAM" id="SignalP"/>
    </source>
</evidence>
<accession>A0A7Y8Y202</accession>
<keyword evidence="1" id="KW-0378">Hydrolase</keyword>
<keyword evidence="2" id="KW-0732">Signal</keyword>
<dbReference type="Gene3D" id="3.40.50.1820">
    <property type="entry name" value="alpha/beta hydrolase"/>
    <property type="match status" value="1"/>
</dbReference>
<gene>
    <name evidence="4" type="ORF">HZF10_08910</name>
</gene>
<dbReference type="Proteomes" id="UP000535020">
    <property type="component" value="Unassembled WGS sequence"/>
</dbReference>
<keyword evidence="5" id="KW-1185">Reference proteome</keyword>
<sequence length="276" mass="30774">MRIKLPIFFLLLCSVAFAQLDIEHIPYGQDKKQTFDLYMPAKMDQSTPVFILIHGGAWVMGTNEMTEKNAKDLRDRGMVVVNVDYRTVSEKVHGKDLVADISNAVAKVRVVSRDFGFSDGGYHISGISAGAHLALMYAYTTDQPVKSITAMSAPTRLDDPQMLEVAKKFNLVLAVMLLAEAKLENTPENLEKLKKISPYAFVKNIPTQLIHGDQDDLVPISQARFLYEILQKQSADSKLLVMQGQGHDVGLRSPETEVKVLDAIEAWTKAHNSSRR</sequence>
<feature type="domain" description="BD-FAE-like" evidence="3">
    <location>
        <begin position="36"/>
        <end position="229"/>
    </location>
</feature>
<protein>
    <submittedName>
        <fullName evidence="4">Prolyl oligopeptidase family serine peptidase</fullName>
    </submittedName>
</protein>
<evidence type="ECO:0000256" key="1">
    <source>
        <dbReference type="ARBA" id="ARBA00022801"/>
    </source>
</evidence>
<reference evidence="4 5" key="1">
    <citation type="submission" date="2020-07" db="EMBL/GenBank/DDBJ databases">
        <authorList>
            <person name="Sun Q."/>
        </authorList>
    </citation>
    <scope>NUCLEOTIDE SEQUENCE [LARGE SCALE GENOMIC DNA]</scope>
    <source>
        <strain evidence="4 5">MAH-1</strain>
    </source>
</reference>
<name>A0A7Y8Y202_9FLAO</name>
<dbReference type="AlphaFoldDB" id="A0A7Y8Y202"/>
<proteinExistence type="predicted"/>
<dbReference type="RefSeq" id="WP_176005845.1">
    <property type="nucleotide sequence ID" value="NZ_JABWMI010000010.1"/>
</dbReference>
<evidence type="ECO:0000259" key="3">
    <source>
        <dbReference type="Pfam" id="PF20434"/>
    </source>
</evidence>
<evidence type="ECO:0000313" key="5">
    <source>
        <dbReference type="Proteomes" id="UP000535020"/>
    </source>
</evidence>
<dbReference type="InterPro" id="IPR049492">
    <property type="entry name" value="BD-FAE-like_dom"/>
</dbReference>
<comment type="caution">
    <text evidence="4">The sequence shown here is derived from an EMBL/GenBank/DDBJ whole genome shotgun (WGS) entry which is preliminary data.</text>
</comment>